<reference evidence="1" key="1">
    <citation type="submission" date="2021-06" db="EMBL/GenBank/DDBJ databases">
        <authorList>
            <person name="Kallberg Y."/>
            <person name="Tangrot J."/>
            <person name="Rosling A."/>
        </authorList>
    </citation>
    <scope>NUCLEOTIDE SEQUENCE</scope>
    <source>
        <strain evidence="1">MA461A</strain>
    </source>
</reference>
<accession>A0ACA9PWJ3</accession>
<evidence type="ECO:0000313" key="1">
    <source>
        <dbReference type="EMBL" id="CAG8724187.1"/>
    </source>
</evidence>
<name>A0ACA9PWJ3_9GLOM</name>
<sequence length="84" mass="9489">SFNDKAQRRVLKKTTNIQHSENLIRTGKSNVSKESIGVSDIEIHETQVQTSQDQIMDNQNKTYKNKPSICGKDGHCKSTCPNKK</sequence>
<gene>
    <name evidence="1" type="ORF">RPERSI_LOCUS11557</name>
</gene>
<comment type="caution">
    <text evidence="1">The sequence shown here is derived from an EMBL/GenBank/DDBJ whole genome shotgun (WGS) entry which is preliminary data.</text>
</comment>
<evidence type="ECO:0000313" key="2">
    <source>
        <dbReference type="Proteomes" id="UP000789920"/>
    </source>
</evidence>
<protein>
    <submittedName>
        <fullName evidence="1">22375_t:CDS:1</fullName>
    </submittedName>
</protein>
<organism evidence="1 2">
    <name type="scientific">Racocetra persica</name>
    <dbReference type="NCBI Taxonomy" id="160502"/>
    <lineage>
        <taxon>Eukaryota</taxon>
        <taxon>Fungi</taxon>
        <taxon>Fungi incertae sedis</taxon>
        <taxon>Mucoromycota</taxon>
        <taxon>Glomeromycotina</taxon>
        <taxon>Glomeromycetes</taxon>
        <taxon>Diversisporales</taxon>
        <taxon>Gigasporaceae</taxon>
        <taxon>Racocetra</taxon>
    </lineage>
</organism>
<keyword evidence="2" id="KW-1185">Reference proteome</keyword>
<feature type="non-terminal residue" evidence="1">
    <location>
        <position position="1"/>
    </location>
</feature>
<dbReference type="EMBL" id="CAJVQC010023858">
    <property type="protein sequence ID" value="CAG8724187.1"/>
    <property type="molecule type" value="Genomic_DNA"/>
</dbReference>
<proteinExistence type="predicted"/>
<dbReference type="Proteomes" id="UP000789920">
    <property type="component" value="Unassembled WGS sequence"/>
</dbReference>